<evidence type="ECO:0000313" key="2">
    <source>
        <dbReference type="Proteomes" id="UP000808146"/>
    </source>
</evidence>
<name>A0A9D7LPX2_9RHOO</name>
<comment type="caution">
    <text evidence="1">The sequence shown here is derived from an EMBL/GenBank/DDBJ whole genome shotgun (WGS) entry which is preliminary data.</text>
</comment>
<sequence length="84" mass="8867">MRAGHGFALAVPPPELWAGALSLLLIHGESGCPHSALNAARILDRLCDATDLDDATRALCERASNRLSEAKGVAATPQFRSQES</sequence>
<accession>A0A9D7LPX2</accession>
<proteinExistence type="predicted"/>
<reference evidence="1" key="1">
    <citation type="submission" date="2020-10" db="EMBL/GenBank/DDBJ databases">
        <title>Connecting structure to function with the recovery of over 1000 high-quality activated sludge metagenome-assembled genomes encoding full-length rRNA genes using long-read sequencing.</title>
        <authorList>
            <person name="Singleton C.M."/>
            <person name="Petriglieri F."/>
            <person name="Kristensen J.M."/>
            <person name="Kirkegaard R.H."/>
            <person name="Michaelsen T.Y."/>
            <person name="Andersen M.H."/>
            <person name="Karst S.M."/>
            <person name="Dueholm M.S."/>
            <person name="Nielsen P.H."/>
            <person name="Albertsen M."/>
        </authorList>
    </citation>
    <scope>NUCLEOTIDE SEQUENCE</scope>
    <source>
        <strain evidence="1">OdNE_18-Q3-R46-58_BAT3C.305</strain>
    </source>
</reference>
<protein>
    <submittedName>
        <fullName evidence="1">Uncharacterized protein</fullName>
    </submittedName>
</protein>
<gene>
    <name evidence="1" type="ORF">IPN75_11745</name>
</gene>
<dbReference type="Proteomes" id="UP000808146">
    <property type="component" value="Unassembled WGS sequence"/>
</dbReference>
<organism evidence="1 2">
    <name type="scientific">Candidatus Dechloromonas phosphorivorans</name>
    <dbReference type="NCBI Taxonomy" id="2899244"/>
    <lineage>
        <taxon>Bacteria</taxon>
        <taxon>Pseudomonadati</taxon>
        <taxon>Pseudomonadota</taxon>
        <taxon>Betaproteobacteria</taxon>
        <taxon>Rhodocyclales</taxon>
        <taxon>Azonexaceae</taxon>
        <taxon>Dechloromonas</taxon>
    </lineage>
</organism>
<dbReference type="EMBL" id="JADKBR010000016">
    <property type="protein sequence ID" value="MBK8890994.1"/>
    <property type="molecule type" value="Genomic_DNA"/>
</dbReference>
<dbReference type="AlphaFoldDB" id="A0A9D7LPX2"/>
<evidence type="ECO:0000313" key="1">
    <source>
        <dbReference type="EMBL" id="MBK8890994.1"/>
    </source>
</evidence>